<dbReference type="EMBL" id="CM042019">
    <property type="protein sequence ID" value="KAI3823417.1"/>
    <property type="molecule type" value="Genomic_DNA"/>
</dbReference>
<evidence type="ECO:0000313" key="1">
    <source>
        <dbReference type="EMBL" id="KAI3823417.1"/>
    </source>
</evidence>
<accession>A0ACB9JTT1</accession>
<name>A0ACB9JTT1_9ASTR</name>
<reference evidence="1 2" key="2">
    <citation type="journal article" date="2022" name="Mol. Ecol. Resour.">
        <title>The genomes of chicory, endive, great burdock and yacon provide insights into Asteraceae paleo-polyploidization history and plant inulin production.</title>
        <authorList>
            <person name="Fan W."/>
            <person name="Wang S."/>
            <person name="Wang H."/>
            <person name="Wang A."/>
            <person name="Jiang F."/>
            <person name="Liu H."/>
            <person name="Zhao H."/>
            <person name="Xu D."/>
            <person name="Zhang Y."/>
        </authorList>
    </citation>
    <scope>NUCLEOTIDE SEQUENCE [LARGE SCALE GENOMIC DNA]</scope>
    <source>
        <strain evidence="2">cv. Yunnan</strain>
        <tissue evidence="1">Leaves</tissue>
    </source>
</reference>
<protein>
    <submittedName>
        <fullName evidence="1">Uncharacterized protein</fullName>
    </submittedName>
</protein>
<comment type="caution">
    <text evidence="1">The sequence shown here is derived from an EMBL/GenBank/DDBJ whole genome shotgun (WGS) entry which is preliminary data.</text>
</comment>
<dbReference type="Proteomes" id="UP001056120">
    <property type="component" value="Linkage Group LG02"/>
</dbReference>
<keyword evidence="2" id="KW-1185">Reference proteome</keyword>
<reference evidence="2" key="1">
    <citation type="journal article" date="2022" name="Mol. Ecol. Resour.">
        <title>The genomes of chicory, endive, great burdock and yacon provide insights into Asteraceae palaeo-polyploidization history and plant inulin production.</title>
        <authorList>
            <person name="Fan W."/>
            <person name="Wang S."/>
            <person name="Wang H."/>
            <person name="Wang A."/>
            <person name="Jiang F."/>
            <person name="Liu H."/>
            <person name="Zhao H."/>
            <person name="Xu D."/>
            <person name="Zhang Y."/>
        </authorList>
    </citation>
    <scope>NUCLEOTIDE SEQUENCE [LARGE SCALE GENOMIC DNA]</scope>
    <source>
        <strain evidence="2">cv. Yunnan</strain>
    </source>
</reference>
<sequence length="97" mass="11199">MKILCNYRSYATFLFDYSCYNENRIRLIWFITSVVVPPGVVQLIKPSQDEANLAVPYKLALKEYHHQKKVATTSDGGDLWEAKGVRKRAWYGTGGRR</sequence>
<evidence type="ECO:0000313" key="2">
    <source>
        <dbReference type="Proteomes" id="UP001056120"/>
    </source>
</evidence>
<organism evidence="1 2">
    <name type="scientific">Smallanthus sonchifolius</name>
    <dbReference type="NCBI Taxonomy" id="185202"/>
    <lineage>
        <taxon>Eukaryota</taxon>
        <taxon>Viridiplantae</taxon>
        <taxon>Streptophyta</taxon>
        <taxon>Embryophyta</taxon>
        <taxon>Tracheophyta</taxon>
        <taxon>Spermatophyta</taxon>
        <taxon>Magnoliopsida</taxon>
        <taxon>eudicotyledons</taxon>
        <taxon>Gunneridae</taxon>
        <taxon>Pentapetalae</taxon>
        <taxon>asterids</taxon>
        <taxon>campanulids</taxon>
        <taxon>Asterales</taxon>
        <taxon>Asteraceae</taxon>
        <taxon>Asteroideae</taxon>
        <taxon>Heliantheae alliance</taxon>
        <taxon>Millerieae</taxon>
        <taxon>Smallanthus</taxon>
    </lineage>
</organism>
<proteinExistence type="predicted"/>
<gene>
    <name evidence="1" type="ORF">L1987_04853</name>
</gene>